<keyword evidence="1" id="KW-0732">Signal</keyword>
<comment type="caution">
    <text evidence="2">The sequence shown here is derived from an EMBL/GenBank/DDBJ whole genome shotgun (WGS) entry which is preliminary data.</text>
</comment>
<protein>
    <recommendedName>
        <fullName evidence="4">Auto-transporter adhesin head GIN domain-containing protein</fullName>
    </recommendedName>
</protein>
<evidence type="ECO:0000313" key="2">
    <source>
        <dbReference type="EMBL" id="MEX6634418.1"/>
    </source>
</evidence>
<evidence type="ECO:0008006" key="4">
    <source>
        <dbReference type="Google" id="ProtNLM"/>
    </source>
</evidence>
<dbReference type="Gene3D" id="2.160.20.120">
    <property type="match status" value="1"/>
</dbReference>
<reference evidence="2 3" key="1">
    <citation type="submission" date="2024-05" db="EMBL/GenBank/DDBJ databases">
        <title>Three bacterial strains, DH-69, EH-24, and ECK-19 isolated from coastal sediments.</title>
        <authorList>
            <person name="Ye Y.-Q."/>
            <person name="Du Z.-J."/>
        </authorList>
    </citation>
    <scope>NUCLEOTIDE SEQUENCE [LARGE SCALE GENOMIC DNA]</scope>
    <source>
        <strain evidence="2 3">ECK-19</strain>
    </source>
</reference>
<evidence type="ECO:0000313" key="3">
    <source>
        <dbReference type="Proteomes" id="UP001560685"/>
    </source>
</evidence>
<gene>
    <name evidence="2" type="ORF">ABFZ84_12755</name>
</gene>
<dbReference type="RefSeq" id="WP_369314402.1">
    <property type="nucleotide sequence ID" value="NZ_JBEHZE010000001.1"/>
</dbReference>
<sequence length="327" mass="34820">MLFGISQISTFRQLFSRFAVICVGGLALTSVSNAETFSAADVSLRDVTGTIEIKTTSGDEIDIVIRQGKTYHQVMVEEKDGTVIITGERWKNDGDRNCCDNRINREFHPREGRKLTTGEPVDEGLFAEYPTIEILMPYEGNVEFIDARIKLAMERLGGALKLDACYVYGETSDVEEAVIGVVHGSRLVMGNVRGGLEIDVSGDADVRVGDASIVDVDIAGPGDVVLGDIDGMFDVSIAGSGLVRSTRVDGPMTARIAGSGAVMVKAGGADKLRAIIDGSGLVFFGGAVTQPDLKLYGSAEVRMNSVTGRITRAGGGSVYVNDKKVEK</sequence>
<proteinExistence type="predicted"/>
<name>A0ABV3Z7F9_9PROT</name>
<dbReference type="EMBL" id="JBEHZE010000001">
    <property type="protein sequence ID" value="MEX6634418.1"/>
    <property type="molecule type" value="Genomic_DNA"/>
</dbReference>
<dbReference type="Proteomes" id="UP001560685">
    <property type="component" value="Unassembled WGS sequence"/>
</dbReference>
<evidence type="ECO:0000256" key="1">
    <source>
        <dbReference type="SAM" id="SignalP"/>
    </source>
</evidence>
<feature type="chain" id="PRO_5046083077" description="Auto-transporter adhesin head GIN domain-containing protein" evidence="1">
    <location>
        <begin position="35"/>
        <end position="327"/>
    </location>
</feature>
<feature type="signal peptide" evidence="1">
    <location>
        <begin position="1"/>
        <end position="34"/>
    </location>
</feature>
<organism evidence="2 3">
    <name type="scientific">Hyphococcus lacteus</name>
    <dbReference type="NCBI Taxonomy" id="3143536"/>
    <lineage>
        <taxon>Bacteria</taxon>
        <taxon>Pseudomonadati</taxon>
        <taxon>Pseudomonadota</taxon>
        <taxon>Alphaproteobacteria</taxon>
        <taxon>Parvularculales</taxon>
        <taxon>Parvularculaceae</taxon>
        <taxon>Hyphococcus</taxon>
    </lineage>
</organism>
<keyword evidence="3" id="KW-1185">Reference proteome</keyword>
<accession>A0ABV3Z7F9</accession>